<comment type="caution">
    <text evidence="10">The sequence shown here is derived from an EMBL/GenBank/DDBJ whole genome shotgun (WGS) entry which is preliminary data.</text>
</comment>
<keyword evidence="11" id="KW-1185">Reference proteome</keyword>
<dbReference type="FunFam" id="3.30.160.60:FF:002343">
    <property type="entry name" value="Zinc finger protein 33A"/>
    <property type="match status" value="1"/>
</dbReference>
<dbReference type="PROSITE" id="PS00028">
    <property type="entry name" value="ZINC_FINGER_C2H2_1"/>
    <property type="match status" value="1"/>
</dbReference>
<accession>A0A7L1SAK2</accession>
<evidence type="ECO:0000256" key="6">
    <source>
        <dbReference type="ARBA" id="ARBA00022833"/>
    </source>
</evidence>
<evidence type="ECO:0000256" key="5">
    <source>
        <dbReference type="ARBA" id="ARBA00022771"/>
    </source>
</evidence>
<comment type="similarity">
    <text evidence="2">Belongs to the krueppel C2H2-type zinc-finger protein family.</text>
</comment>
<feature type="domain" description="C2H2-type" evidence="9">
    <location>
        <begin position="37"/>
        <end position="64"/>
    </location>
</feature>
<dbReference type="OrthoDB" id="8113227at2759"/>
<dbReference type="SMART" id="SM00355">
    <property type="entry name" value="ZnF_C2H2"/>
    <property type="match status" value="2"/>
</dbReference>
<feature type="non-terminal residue" evidence="10">
    <location>
        <position position="1"/>
    </location>
</feature>
<keyword evidence="7" id="KW-0539">Nucleus</keyword>
<evidence type="ECO:0000313" key="10">
    <source>
        <dbReference type="EMBL" id="NXO46403.1"/>
    </source>
</evidence>
<dbReference type="EMBL" id="VXBM01003897">
    <property type="protein sequence ID" value="NXO46403.1"/>
    <property type="molecule type" value="Genomic_DNA"/>
</dbReference>
<dbReference type="InterPro" id="IPR013087">
    <property type="entry name" value="Znf_C2H2_type"/>
</dbReference>
<dbReference type="AlphaFoldDB" id="A0A7L1SAK2"/>
<dbReference type="FunFam" id="3.30.160.60:FF:000187">
    <property type="entry name" value="zinc finger protein 37 homolog"/>
    <property type="match status" value="1"/>
</dbReference>
<keyword evidence="5 8" id="KW-0863">Zinc-finger</keyword>
<dbReference type="SUPFAM" id="SSF57667">
    <property type="entry name" value="beta-beta-alpha zinc fingers"/>
    <property type="match status" value="2"/>
</dbReference>
<dbReference type="GO" id="GO:0000978">
    <property type="term" value="F:RNA polymerase II cis-regulatory region sequence-specific DNA binding"/>
    <property type="evidence" value="ECO:0007669"/>
    <property type="project" value="TreeGrafter"/>
</dbReference>
<dbReference type="PANTHER" id="PTHR23226:SF432">
    <property type="entry name" value="ZINC FINGER PROTEIN 418"/>
    <property type="match status" value="1"/>
</dbReference>
<comment type="subcellular location">
    <subcellularLocation>
        <location evidence="1">Nucleus</location>
    </subcellularLocation>
</comment>
<feature type="non-terminal residue" evidence="10">
    <location>
        <position position="97"/>
    </location>
</feature>
<evidence type="ECO:0000256" key="4">
    <source>
        <dbReference type="ARBA" id="ARBA00022737"/>
    </source>
</evidence>
<dbReference type="GO" id="GO:0005634">
    <property type="term" value="C:nucleus"/>
    <property type="evidence" value="ECO:0007669"/>
    <property type="project" value="UniProtKB-SubCell"/>
</dbReference>
<evidence type="ECO:0000256" key="7">
    <source>
        <dbReference type="ARBA" id="ARBA00023242"/>
    </source>
</evidence>
<dbReference type="GO" id="GO:0000981">
    <property type="term" value="F:DNA-binding transcription factor activity, RNA polymerase II-specific"/>
    <property type="evidence" value="ECO:0007669"/>
    <property type="project" value="TreeGrafter"/>
</dbReference>
<evidence type="ECO:0000256" key="8">
    <source>
        <dbReference type="PROSITE-ProRule" id="PRU00042"/>
    </source>
</evidence>
<dbReference type="InterPro" id="IPR036236">
    <property type="entry name" value="Znf_C2H2_sf"/>
</dbReference>
<reference evidence="11" key="1">
    <citation type="submission" date="2019-09" db="EMBL/GenBank/DDBJ databases">
        <title>Bird 10,000 Genomes (B10K) Project - Family phase.</title>
        <authorList>
            <person name="Zhang G."/>
        </authorList>
    </citation>
    <scope>NUCLEOTIDE SEQUENCE [LARGE SCALE GENOMIC DNA]</scope>
</reference>
<dbReference type="GO" id="GO:0008270">
    <property type="term" value="F:zinc ion binding"/>
    <property type="evidence" value="ECO:0007669"/>
    <property type="project" value="UniProtKB-KW"/>
</dbReference>
<feature type="domain" description="C2H2-type" evidence="9">
    <location>
        <begin position="65"/>
        <end position="92"/>
    </location>
</feature>
<dbReference type="PROSITE" id="PS50157">
    <property type="entry name" value="ZINC_FINGER_C2H2_2"/>
    <property type="match status" value="2"/>
</dbReference>
<evidence type="ECO:0000256" key="2">
    <source>
        <dbReference type="ARBA" id="ARBA00006991"/>
    </source>
</evidence>
<name>A0A7L1SAK2_9PASS</name>
<keyword evidence="3" id="KW-0479">Metal-binding</keyword>
<sequence length="97" mass="11161">INAGRGFRPAPVSSCTSGFTQMRLIIHQHIHTRERPYECPKCGKSFSQGSTLTAHQRNHMGERPYEFGECGKSFSQSCHLTRHERSHKGERPYECRE</sequence>
<dbReference type="Proteomes" id="UP000572057">
    <property type="component" value="Unassembled WGS sequence"/>
</dbReference>
<evidence type="ECO:0000256" key="3">
    <source>
        <dbReference type="ARBA" id="ARBA00022723"/>
    </source>
</evidence>
<gene>
    <name evidence="10" type="primary">Zfp2_2</name>
    <name evidence="10" type="ORF">LOCOCH_R15509</name>
</gene>
<dbReference type="Pfam" id="PF00096">
    <property type="entry name" value="zf-C2H2"/>
    <property type="match status" value="2"/>
</dbReference>
<evidence type="ECO:0000259" key="9">
    <source>
        <dbReference type="PROSITE" id="PS50157"/>
    </source>
</evidence>
<proteinExistence type="inferred from homology"/>
<evidence type="ECO:0000313" key="11">
    <source>
        <dbReference type="Proteomes" id="UP000572057"/>
    </source>
</evidence>
<dbReference type="PANTHER" id="PTHR23226">
    <property type="entry name" value="ZINC FINGER AND SCAN DOMAIN-CONTAINING"/>
    <property type="match status" value="1"/>
</dbReference>
<keyword evidence="4" id="KW-0677">Repeat</keyword>
<organism evidence="10 11">
    <name type="scientific">Helopsaltes ochotensis</name>
    <name type="common">Middendorff's grasshopper-warbler</name>
    <dbReference type="NCBI Taxonomy" id="3150915"/>
    <lineage>
        <taxon>Eukaryota</taxon>
        <taxon>Metazoa</taxon>
        <taxon>Chordata</taxon>
        <taxon>Craniata</taxon>
        <taxon>Vertebrata</taxon>
        <taxon>Euteleostomi</taxon>
        <taxon>Archelosauria</taxon>
        <taxon>Archosauria</taxon>
        <taxon>Dinosauria</taxon>
        <taxon>Saurischia</taxon>
        <taxon>Theropoda</taxon>
        <taxon>Coelurosauria</taxon>
        <taxon>Aves</taxon>
        <taxon>Neognathae</taxon>
        <taxon>Neoaves</taxon>
        <taxon>Telluraves</taxon>
        <taxon>Australaves</taxon>
        <taxon>Passeriformes</taxon>
        <taxon>Sylvioidea</taxon>
        <taxon>Locustellidae</taxon>
        <taxon>Helopsaltes</taxon>
    </lineage>
</organism>
<dbReference type="Gene3D" id="3.30.160.60">
    <property type="entry name" value="Classic Zinc Finger"/>
    <property type="match status" value="2"/>
</dbReference>
<keyword evidence="6" id="KW-0862">Zinc</keyword>
<protein>
    <submittedName>
        <fullName evidence="10">ZFP2 protein</fullName>
    </submittedName>
</protein>
<evidence type="ECO:0000256" key="1">
    <source>
        <dbReference type="ARBA" id="ARBA00004123"/>
    </source>
</evidence>